<gene>
    <name evidence="2" type="ORF">CAL22_02270</name>
</gene>
<dbReference type="AlphaFoldDB" id="A0A261VV60"/>
<dbReference type="InterPro" id="IPR050179">
    <property type="entry name" value="Trans_hexapeptide_repeat"/>
</dbReference>
<evidence type="ECO:0000256" key="1">
    <source>
        <dbReference type="ARBA" id="ARBA00007274"/>
    </source>
</evidence>
<organism evidence="2 3">
    <name type="scientific">Bordetella genomosp. 12</name>
    <dbReference type="NCBI Taxonomy" id="463035"/>
    <lineage>
        <taxon>Bacteria</taxon>
        <taxon>Pseudomonadati</taxon>
        <taxon>Pseudomonadota</taxon>
        <taxon>Betaproteobacteria</taxon>
        <taxon>Burkholderiales</taxon>
        <taxon>Alcaligenaceae</taxon>
        <taxon>Bordetella</taxon>
    </lineage>
</organism>
<dbReference type="Proteomes" id="UP000216429">
    <property type="component" value="Unassembled WGS sequence"/>
</dbReference>
<dbReference type="SUPFAM" id="SSF51161">
    <property type="entry name" value="Trimeric LpxA-like enzymes"/>
    <property type="match status" value="1"/>
</dbReference>
<dbReference type="PANTHER" id="PTHR43300:SF7">
    <property type="entry name" value="UDP-N-ACETYLBACILLOSAMINE N-ACETYLTRANSFERASE"/>
    <property type="match status" value="1"/>
</dbReference>
<sequence length="200" mass="21031">MTQRICLLGAGGLGREVQAWLDEHVVGFVDTREEMQGKEVAGLPILGRPDDVPIAGDMLFLCAVSSPRIKRLLVGGIVARGGAMLALPPRMLGARSEFGLSCAFDDVRVSPDCRVADYVHLSAGVVVGHDSEIGAYCHIGEGVFIGGECRIEEDVVIHPRACISRGVVIGKGAEIGLGAVVLRDVPPEAVMVGNPARRVG</sequence>
<dbReference type="PANTHER" id="PTHR43300">
    <property type="entry name" value="ACETYLTRANSFERASE"/>
    <property type="match status" value="1"/>
</dbReference>
<proteinExistence type="inferred from homology"/>
<dbReference type="Gene3D" id="2.160.10.10">
    <property type="entry name" value="Hexapeptide repeat proteins"/>
    <property type="match status" value="1"/>
</dbReference>
<name>A0A261VV60_9BORD</name>
<keyword evidence="2" id="KW-0808">Transferase</keyword>
<dbReference type="OrthoDB" id="272049at2"/>
<evidence type="ECO:0000313" key="2">
    <source>
        <dbReference type="EMBL" id="OZI77392.1"/>
    </source>
</evidence>
<evidence type="ECO:0000313" key="3">
    <source>
        <dbReference type="Proteomes" id="UP000216429"/>
    </source>
</evidence>
<accession>A0A261VV60</accession>
<protein>
    <submittedName>
        <fullName evidence="2">Glycosyl transferase</fullName>
    </submittedName>
</protein>
<dbReference type="GO" id="GO:0016740">
    <property type="term" value="F:transferase activity"/>
    <property type="evidence" value="ECO:0007669"/>
    <property type="project" value="UniProtKB-KW"/>
</dbReference>
<dbReference type="EMBL" id="NEVU01000001">
    <property type="protein sequence ID" value="OZI77392.1"/>
    <property type="molecule type" value="Genomic_DNA"/>
</dbReference>
<dbReference type="InterPro" id="IPR011004">
    <property type="entry name" value="Trimer_LpxA-like_sf"/>
</dbReference>
<dbReference type="InterPro" id="IPR001451">
    <property type="entry name" value="Hexapep"/>
</dbReference>
<dbReference type="RefSeq" id="WP_094809970.1">
    <property type="nucleotide sequence ID" value="NZ_NEVU01000001.1"/>
</dbReference>
<keyword evidence="3" id="KW-1185">Reference proteome</keyword>
<comment type="similarity">
    <text evidence="1">Belongs to the transferase hexapeptide repeat family.</text>
</comment>
<dbReference type="Pfam" id="PF00132">
    <property type="entry name" value="Hexapep"/>
    <property type="match status" value="2"/>
</dbReference>
<comment type="caution">
    <text evidence="2">The sequence shown here is derived from an EMBL/GenBank/DDBJ whole genome shotgun (WGS) entry which is preliminary data.</text>
</comment>
<reference evidence="3" key="1">
    <citation type="submission" date="2017-05" db="EMBL/GenBank/DDBJ databases">
        <title>Complete and WGS of Bordetella genogroups.</title>
        <authorList>
            <person name="Spilker T."/>
            <person name="Lipuma J."/>
        </authorList>
    </citation>
    <scope>NUCLEOTIDE SEQUENCE [LARGE SCALE GENOMIC DNA]</scope>
    <source>
        <strain evidence="3">AU6712</strain>
    </source>
</reference>
<dbReference type="Gene3D" id="3.40.50.20">
    <property type="match status" value="1"/>
</dbReference>